<name>A0A8X7YUS6_POPTO</name>
<keyword evidence="1" id="KW-0677">Repeat</keyword>
<evidence type="ECO:0000313" key="4">
    <source>
        <dbReference type="Proteomes" id="UP000886885"/>
    </source>
</evidence>
<dbReference type="InterPro" id="IPR001258">
    <property type="entry name" value="NHL_repeat"/>
</dbReference>
<dbReference type="PROSITE" id="PS51352">
    <property type="entry name" value="THIOREDOXIN_2"/>
    <property type="match status" value="2"/>
</dbReference>
<dbReference type="FunFam" id="3.40.30.10:FF:000320">
    <property type="entry name" value="NHL repeat-containing protein 2"/>
    <property type="match status" value="1"/>
</dbReference>
<keyword evidence="4" id="KW-1185">Reference proteome</keyword>
<dbReference type="CDD" id="cd07505">
    <property type="entry name" value="HAD_BPGM-like"/>
    <property type="match status" value="1"/>
</dbReference>
<dbReference type="SFLD" id="SFLDG01129">
    <property type="entry name" value="C1.5:_HAD__Beta-PGM__Phosphata"/>
    <property type="match status" value="1"/>
</dbReference>
<evidence type="ECO:0000259" key="2">
    <source>
        <dbReference type="PROSITE" id="PS51352"/>
    </source>
</evidence>
<sequence length="1726" mass="190783">MKGQAMAMKLLSPPSSLSSPKFAKSLFFFTSNPKGSKPISSLVQLFQWRSKNLVFTRKMEVKACVKVEQKNETEVTGNEWGKVSAVLFDMDGVLCNSEEPSRMAGVDVFAEMGVEVTVDDFVPFMGTGEANFLGGVANVKGVKGFDTEMAKKRFFEIYLDKYAKPNSGIGFPGALELITQCKNKGLKVAVASSADRIKVDANLAAAVLPVSMFDAIVSADAFENLKPAPDIFLAASKILGVPTSECIVIEDALAGVQAAKAAQMRCIAVTTTLSEEILNDARPSLIRKEIGNISLDDILNGGSGGYSIHTIADEKMQGPQVLHTSAQTSVAMLEERTENGPILNQVATNDNVSSIKGLQGSRRDIVRYGSLGIALSCVYFTITNWKAMQYASPKGIWNKLFGVDTPSFEQNESIGNLKSSRVKQFVKYISDLETKGNATIVPEFPGKLDWLNTSPLQFQRDLKGKVVLLDFWTYCCINCMHVLPDLEYLEKKYKDAPFTVVGVHSAKFDNEKDLEAIRNAVLRYNISHPVVNDGDMFLWRELGVSSWPTFAIVGPNGKLIAQLSGEGRRKDLDDLIEAVLLYYGERKILNSRPIPLSLEKNNDPRLLSSPLKFPGKLAIDVLNNRLFISDSNHNRIVVTDLDGNFIAANWQQWRGRTARWFFDDATFNRPQGLAYNSKKNILYVADTENHALREVDFVSEKVRTLAGNGTKGSDYQGVQVLNSPWDVSFEPVNEKVYIAMAGSVRDSELIALCLVMEIALRAHHLLNLLEFHYLLVKSWDIPTAFYFELYVADSESSSIRVLSLRTKGTRLLAGGDPIFPDNLFKIKKLDLATKRVTTIAGTGKAGFKDGKALTAQLSEPAGLIEAEMVIPIPLMYLDLNKGEAELLTLELKGVQPPASKSKSLKRLRKRSSADTETIKVDGSSSSEGNLRIKISVPEEYHFSKEARSKFSVETEPENAVLIDPSEGYLSSGGTASIHFKRSDASPSMGRINCKVYYCKEDEVCLYQSLLFEVPFQEETTDSTPSEITLAYLVKPKSSPSKLQLPITGGNATIVPEFPGKLDWLNTSPLQFQRIALNLSKSYQLSSYKLPYVPMRHSFFIELYLKGKGFGWIFGHIGCINCMHVLPDLEYLEKKYKDAPFTVVGVHSAKFDNEKDLEAIRNAVLRYNISHPVVNDGDMFLWRELGVSSWPTFAIVGPNGKLIAQLSGEGRRKDLDDLIEAVLLYYGERKILNSRPIPLSLEKNNDPRLLSSPLKFPGSWLLINERVVVTDLDGNFIAQIGSSGEEGLRDGSFDDATFNRPQGLAYNSKKNILYVADTENHALRSYVRRLILSVRKCELLLEMEQKVLITKEVLNSPWDVSFEPVNEKVYIAMAGQHQIWEHDVLNGVTRAFSGDGYERNLNGSSPTSTSFAQPSGVSLSPDFELYVADSESSSIRVLSLRTKGTRLLAGGDPIFPDNLFKFGDHDGIGSEVLLQHPLGVLHAKDGLIYIADSYNHKIKKLDLATKRVTTIAGTGKAGFKDGKALTAQLSEPAGLIEAENGRLIIADTNNSVIRYLDLNKGEAELLTLELKGVQPPASKSKSLKRLRKRSSADTETIKVDGSSSSEGNLRIKISVPEEYHFSKEARSKFSVETEPENAVLIDPSEGYLSSGGTASIHFKRSDASPSMGRINCKVYYCKEDEVCLYQSLLFEVPFQEETTDSTPSEITLAYLVKPKSSPSKLQLPITG</sequence>
<accession>A0A8X7YUS6</accession>
<feature type="domain" description="Thioredoxin" evidence="2">
    <location>
        <begin position="1042"/>
        <end position="1223"/>
    </location>
</feature>
<dbReference type="OrthoDB" id="273823at2759"/>
<dbReference type="SFLD" id="SFLDG01135">
    <property type="entry name" value="C1.5.6:_HAD__Beta-PGM__Phospha"/>
    <property type="match status" value="1"/>
</dbReference>
<reference evidence="3" key="1">
    <citation type="journal article" date="2020" name="bioRxiv">
        <title>Hybrid origin of Populus tomentosa Carr. identified through genome sequencing and phylogenomic analysis.</title>
        <authorList>
            <person name="An X."/>
            <person name="Gao K."/>
            <person name="Chen Z."/>
            <person name="Li J."/>
            <person name="Yang X."/>
            <person name="Yang X."/>
            <person name="Zhou J."/>
            <person name="Guo T."/>
            <person name="Zhao T."/>
            <person name="Huang S."/>
            <person name="Miao D."/>
            <person name="Khan W.U."/>
            <person name="Rao P."/>
            <person name="Ye M."/>
            <person name="Lei B."/>
            <person name="Liao W."/>
            <person name="Wang J."/>
            <person name="Ji L."/>
            <person name="Li Y."/>
            <person name="Guo B."/>
            <person name="Mustafa N.S."/>
            <person name="Li S."/>
            <person name="Yun Q."/>
            <person name="Keller S.R."/>
            <person name="Mao J."/>
            <person name="Zhang R."/>
            <person name="Strauss S.H."/>
        </authorList>
    </citation>
    <scope>NUCLEOTIDE SEQUENCE</scope>
    <source>
        <strain evidence="3">GM15</strain>
        <tissue evidence="3">Leaf</tissue>
    </source>
</reference>
<gene>
    <name evidence="3" type="ORF">POTOM_043684</name>
</gene>
<dbReference type="SMART" id="SM00135">
    <property type="entry name" value="LY"/>
    <property type="match status" value="3"/>
</dbReference>
<protein>
    <recommendedName>
        <fullName evidence="2">Thioredoxin domain-containing protein</fullName>
    </recommendedName>
</protein>
<evidence type="ECO:0000313" key="3">
    <source>
        <dbReference type="EMBL" id="KAG6751495.1"/>
    </source>
</evidence>
<dbReference type="InterPro" id="IPR045302">
    <property type="entry name" value="NHL2_NHL_rpt_dom"/>
</dbReference>
<feature type="domain" description="Thioredoxin" evidence="2">
    <location>
        <begin position="399"/>
        <end position="581"/>
    </location>
</feature>
<dbReference type="PANTHER" id="PTHR46388:SF2">
    <property type="entry name" value="NHL REPEAT-CONTAINING PROTEIN 2"/>
    <property type="match status" value="1"/>
</dbReference>
<comment type="caution">
    <text evidence="3">The sequence shown here is derived from an EMBL/GenBank/DDBJ whole genome shotgun (WGS) entry which is preliminary data.</text>
</comment>
<dbReference type="InterPro" id="IPR000033">
    <property type="entry name" value="LDLR_classB_rpt"/>
</dbReference>
<dbReference type="Proteomes" id="UP000886885">
    <property type="component" value="Chromosome 13A"/>
</dbReference>
<dbReference type="NCBIfam" id="TIGR01509">
    <property type="entry name" value="HAD-SF-IA-v3"/>
    <property type="match status" value="1"/>
</dbReference>
<dbReference type="InterPro" id="IPR041492">
    <property type="entry name" value="HAD_2"/>
</dbReference>
<dbReference type="FunFam" id="2.120.10.30:FF:000123">
    <property type="entry name" value="Chloroplast protein HCF243"/>
    <property type="match status" value="1"/>
</dbReference>
<dbReference type="PANTHER" id="PTHR46388">
    <property type="entry name" value="NHL REPEAT-CONTAINING PROTEIN 2"/>
    <property type="match status" value="1"/>
</dbReference>
<dbReference type="SFLD" id="SFLDS00003">
    <property type="entry name" value="Haloacid_Dehalogenase"/>
    <property type="match status" value="1"/>
</dbReference>
<dbReference type="CDD" id="cd14951">
    <property type="entry name" value="NHL-2_like"/>
    <property type="match status" value="1"/>
</dbReference>
<organism evidence="3 4">
    <name type="scientific">Populus tomentosa</name>
    <name type="common">Chinese white poplar</name>
    <dbReference type="NCBI Taxonomy" id="118781"/>
    <lineage>
        <taxon>Eukaryota</taxon>
        <taxon>Viridiplantae</taxon>
        <taxon>Streptophyta</taxon>
        <taxon>Embryophyta</taxon>
        <taxon>Tracheophyta</taxon>
        <taxon>Spermatophyta</taxon>
        <taxon>Magnoliopsida</taxon>
        <taxon>eudicotyledons</taxon>
        <taxon>Gunneridae</taxon>
        <taxon>Pentapetalae</taxon>
        <taxon>rosids</taxon>
        <taxon>fabids</taxon>
        <taxon>Malpighiales</taxon>
        <taxon>Salicaceae</taxon>
        <taxon>Saliceae</taxon>
        <taxon>Populus</taxon>
    </lineage>
</organism>
<dbReference type="EMBL" id="JAAWWB010000025">
    <property type="protein sequence ID" value="KAG6751495.1"/>
    <property type="molecule type" value="Genomic_DNA"/>
</dbReference>
<dbReference type="Pfam" id="PF13905">
    <property type="entry name" value="Thioredoxin_8"/>
    <property type="match status" value="2"/>
</dbReference>
<dbReference type="Pfam" id="PF01436">
    <property type="entry name" value="NHL"/>
    <property type="match status" value="2"/>
</dbReference>
<dbReference type="InterPro" id="IPR006439">
    <property type="entry name" value="HAD-SF_hydro_IA"/>
</dbReference>
<dbReference type="InterPro" id="IPR013766">
    <property type="entry name" value="Thioredoxin_domain"/>
</dbReference>
<evidence type="ECO:0000256" key="1">
    <source>
        <dbReference type="ARBA" id="ARBA00022737"/>
    </source>
</evidence>
<dbReference type="Pfam" id="PF13419">
    <property type="entry name" value="HAD_2"/>
    <property type="match status" value="1"/>
</dbReference>
<dbReference type="InterPro" id="IPR012336">
    <property type="entry name" value="Thioredoxin-like_fold"/>
</dbReference>
<proteinExistence type="predicted"/>